<accession>A0A429ZDZ2</accession>
<evidence type="ECO:0000313" key="1">
    <source>
        <dbReference type="EMBL" id="RST91917.1"/>
    </source>
</evidence>
<keyword evidence="2" id="KW-1185">Reference proteome</keyword>
<proteinExistence type="predicted"/>
<sequence>MFDDWSLVKKYFRLSEEINRLMIYKNQVERAFYLQNMATRTEFSEMGVYTRAFKVEKEVLEHIKALELIDERIKRYEIRQRYFIKYLNNLSHDEYKSLYQRFIENKPIKLSPQLEYELTDEIDEIERAICLRAGIEIPDKLPQIELTHDFDDNLDTLSELFAI</sequence>
<organism evidence="1 2">
    <name type="scientific">Vagococcus bubulae</name>
    <dbReference type="NCBI Taxonomy" id="1977868"/>
    <lineage>
        <taxon>Bacteria</taxon>
        <taxon>Bacillati</taxon>
        <taxon>Bacillota</taxon>
        <taxon>Bacilli</taxon>
        <taxon>Lactobacillales</taxon>
        <taxon>Enterococcaceae</taxon>
        <taxon>Vagococcus</taxon>
    </lineage>
</organism>
<dbReference type="RefSeq" id="WP_125958191.1">
    <property type="nucleotide sequence ID" value="NZ_NGJT01000019.1"/>
</dbReference>
<dbReference type="Proteomes" id="UP000288490">
    <property type="component" value="Unassembled WGS sequence"/>
</dbReference>
<name>A0A429ZDZ2_9ENTE</name>
<comment type="caution">
    <text evidence="1">The sequence shown here is derived from an EMBL/GenBank/DDBJ whole genome shotgun (WGS) entry which is preliminary data.</text>
</comment>
<protein>
    <submittedName>
        <fullName evidence="1">Uncharacterized protein</fullName>
    </submittedName>
</protein>
<evidence type="ECO:0000313" key="2">
    <source>
        <dbReference type="Proteomes" id="UP000288490"/>
    </source>
</evidence>
<dbReference type="AlphaFoldDB" id="A0A429ZDZ2"/>
<gene>
    <name evidence="1" type="ORF">CBF36_09335</name>
</gene>
<reference evidence="1 2" key="1">
    <citation type="submission" date="2017-05" db="EMBL/GenBank/DDBJ databases">
        <title>Vagococcus spp. assemblies.</title>
        <authorList>
            <person name="Gulvik C.A."/>
        </authorList>
    </citation>
    <scope>NUCLEOTIDE SEQUENCE [LARGE SCALE GENOMIC DNA]</scope>
    <source>
        <strain evidence="1 2">SS1994</strain>
    </source>
</reference>
<dbReference type="OrthoDB" id="2181747at2"/>
<dbReference type="EMBL" id="NGJT01000019">
    <property type="protein sequence ID" value="RST91917.1"/>
    <property type="molecule type" value="Genomic_DNA"/>
</dbReference>